<evidence type="ECO:0000259" key="5">
    <source>
        <dbReference type="Pfam" id="PF05193"/>
    </source>
</evidence>
<dbReference type="Pfam" id="PF00675">
    <property type="entry name" value="Peptidase_M16"/>
    <property type="match status" value="1"/>
</dbReference>
<dbReference type="Proteomes" id="UP001528672">
    <property type="component" value="Unassembled WGS sequence"/>
</dbReference>
<sequence>MKRYLPLLAMLSFWSAPSLQAQPTAVPAAAATEVAAPQKDSTGVQQFTLSNGMTLIVKPDHRAPTVAHMLWVRVGSMDEVDGTSGVAHALEHMMFKGTPNLAPGEFSRRVAALGGRENAFTTRDYTGYYQQIPAARLEEVMQLEADRFANNQWADDEFRREIEVIKEERRMRTDDNPRARLYEALNAAAFVASPYHRPVVGWMSDLDAMTADDVRQFWRTWYSPVNAAVVIAGDVTPEQALALARRYYEPVPSRALPARKPRLEPTQVGLRRLDYKAPAEQAYVALAFKVPQLNSIEQAGAPDDDALALTVLAAVLDGYPGARLERTLTQGERRVADSAGAYNGLMGRGPQMFVLDGVPAPGQSPEAVEAALRAQVKRVAEQGISEAELQRVKTQWVASEVYKLDSVFNQANELGRYWVQGMPLDASERLIQRLRQVSAAQVQSVAARYFGDDQLTVAILRPQPLDPQRPRAAKPVGRHGGS</sequence>
<organism evidence="6 7">
    <name type="scientific">Curvibacter microcysteis</name>
    <dbReference type="NCBI Taxonomy" id="3026419"/>
    <lineage>
        <taxon>Bacteria</taxon>
        <taxon>Pseudomonadati</taxon>
        <taxon>Pseudomonadota</taxon>
        <taxon>Betaproteobacteria</taxon>
        <taxon>Burkholderiales</taxon>
        <taxon>Comamonadaceae</taxon>
        <taxon>Curvibacter</taxon>
    </lineage>
</organism>
<evidence type="ECO:0000256" key="1">
    <source>
        <dbReference type="ARBA" id="ARBA00007261"/>
    </source>
</evidence>
<dbReference type="EMBL" id="JAQSIO010000005">
    <property type="protein sequence ID" value="MDD0815874.1"/>
    <property type="molecule type" value="Genomic_DNA"/>
</dbReference>
<keyword evidence="7" id="KW-1185">Reference proteome</keyword>
<protein>
    <submittedName>
        <fullName evidence="6">Pitrilysin family protein</fullName>
    </submittedName>
</protein>
<evidence type="ECO:0000313" key="7">
    <source>
        <dbReference type="Proteomes" id="UP001528672"/>
    </source>
</evidence>
<proteinExistence type="inferred from homology"/>
<dbReference type="Gene3D" id="3.30.830.10">
    <property type="entry name" value="Metalloenzyme, LuxS/M16 peptidase-like"/>
    <property type="match status" value="2"/>
</dbReference>
<dbReference type="InterPro" id="IPR011765">
    <property type="entry name" value="Pept_M16_N"/>
</dbReference>
<feature type="region of interest" description="Disordered" evidence="2">
    <location>
        <begin position="463"/>
        <end position="482"/>
    </location>
</feature>
<dbReference type="InterPro" id="IPR011249">
    <property type="entry name" value="Metalloenz_LuxS/M16"/>
</dbReference>
<feature type="chain" id="PRO_5047295034" evidence="3">
    <location>
        <begin position="22"/>
        <end position="482"/>
    </location>
</feature>
<evidence type="ECO:0000256" key="3">
    <source>
        <dbReference type="SAM" id="SignalP"/>
    </source>
</evidence>
<keyword evidence="3" id="KW-0732">Signal</keyword>
<evidence type="ECO:0000256" key="2">
    <source>
        <dbReference type="SAM" id="MobiDB-lite"/>
    </source>
</evidence>
<dbReference type="RefSeq" id="WP_273927568.1">
    <property type="nucleotide sequence ID" value="NZ_JAQSIO010000005.1"/>
</dbReference>
<feature type="domain" description="Peptidase M16 N-terminal" evidence="4">
    <location>
        <begin position="58"/>
        <end position="200"/>
    </location>
</feature>
<dbReference type="InterPro" id="IPR050361">
    <property type="entry name" value="MPP/UQCRC_Complex"/>
</dbReference>
<accession>A0ABT5MH14</accession>
<name>A0ABT5MH14_9BURK</name>
<dbReference type="SUPFAM" id="SSF63411">
    <property type="entry name" value="LuxS/MPP-like metallohydrolase"/>
    <property type="match status" value="2"/>
</dbReference>
<comment type="similarity">
    <text evidence="1">Belongs to the peptidase M16 family.</text>
</comment>
<dbReference type="PANTHER" id="PTHR11851">
    <property type="entry name" value="METALLOPROTEASE"/>
    <property type="match status" value="1"/>
</dbReference>
<feature type="signal peptide" evidence="3">
    <location>
        <begin position="1"/>
        <end position="21"/>
    </location>
</feature>
<gene>
    <name evidence="6" type="ORF">PSQ39_14650</name>
</gene>
<feature type="domain" description="Peptidase M16 C-terminal" evidence="5">
    <location>
        <begin position="209"/>
        <end position="395"/>
    </location>
</feature>
<dbReference type="PANTHER" id="PTHR11851:SF49">
    <property type="entry name" value="MITOCHONDRIAL-PROCESSING PEPTIDASE SUBUNIT ALPHA"/>
    <property type="match status" value="1"/>
</dbReference>
<comment type="caution">
    <text evidence="6">The sequence shown here is derived from an EMBL/GenBank/DDBJ whole genome shotgun (WGS) entry which is preliminary data.</text>
</comment>
<evidence type="ECO:0000259" key="4">
    <source>
        <dbReference type="Pfam" id="PF00675"/>
    </source>
</evidence>
<dbReference type="Pfam" id="PF05193">
    <property type="entry name" value="Peptidase_M16_C"/>
    <property type="match status" value="1"/>
</dbReference>
<dbReference type="InterPro" id="IPR007863">
    <property type="entry name" value="Peptidase_M16_C"/>
</dbReference>
<reference evidence="6 7" key="1">
    <citation type="submission" date="2023-02" db="EMBL/GenBank/DDBJ databases">
        <title>Bacterial whole genome sequence for Curvibacter sp. HBC28.</title>
        <authorList>
            <person name="Le V."/>
            <person name="Ko S.-R."/>
            <person name="Ahn C.-Y."/>
            <person name="Oh H.-M."/>
        </authorList>
    </citation>
    <scope>NUCLEOTIDE SEQUENCE [LARGE SCALE GENOMIC DNA]</scope>
    <source>
        <strain evidence="6 7">HBC28</strain>
    </source>
</reference>
<evidence type="ECO:0000313" key="6">
    <source>
        <dbReference type="EMBL" id="MDD0815874.1"/>
    </source>
</evidence>